<dbReference type="AlphaFoldDB" id="A0A6B0TZ97"/>
<dbReference type="PROSITE" id="PS51257">
    <property type="entry name" value="PROKAR_LIPOPROTEIN"/>
    <property type="match status" value="1"/>
</dbReference>
<name>A0A6B0TZ97_IXORI</name>
<proteinExistence type="predicted"/>
<evidence type="ECO:0000313" key="1">
    <source>
        <dbReference type="EMBL" id="MXU85529.1"/>
    </source>
</evidence>
<reference evidence="1" key="1">
    <citation type="submission" date="2019-12" db="EMBL/GenBank/DDBJ databases">
        <title>An insight into the sialome of adult female Ixodes ricinus ticks feeding for 6 days.</title>
        <authorList>
            <person name="Perner J."/>
            <person name="Ribeiro J.M.C."/>
        </authorList>
    </citation>
    <scope>NUCLEOTIDE SEQUENCE</scope>
    <source>
        <strain evidence="1">Semi-engorged</strain>
        <tissue evidence="1">Salivary glands</tissue>
    </source>
</reference>
<protein>
    <submittedName>
        <fullName evidence="1">Putative secreted protein</fullName>
    </submittedName>
</protein>
<accession>A0A6B0TZ97</accession>
<dbReference type="EMBL" id="GIFC01003446">
    <property type="protein sequence ID" value="MXU85529.1"/>
    <property type="molecule type" value="Transcribed_RNA"/>
</dbReference>
<sequence length="86" mass="9190">MMKKTAFGYGFGLSPVAFSTACSLRLLSSSAVSSSVSLNAVISSALSASSRGLPDERKNKVVRAEHLTRTLQPRRAMCEKKGPTKE</sequence>
<organism evidence="1">
    <name type="scientific">Ixodes ricinus</name>
    <name type="common">Common tick</name>
    <name type="synonym">Acarus ricinus</name>
    <dbReference type="NCBI Taxonomy" id="34613"/>
    <lineage>
        <taxon>Eukaryota</taxon>
        <taxon>Metazoa</taxon>
        <taxon>Ecdysozoa</taxon>
        <taxon>Arthropoda</taxon>
        <taxon>Chelicerata</taxon>
        <taxon>Arachnida</taxon>
        <taxon>Acari</taxon>
        <taxon>Parasitiformes</taxon>
        <taxon>Ixodida</taxon>
        <taxon>Ixodoidea</taxon>
        <taxon>Ixodidae</taxon>
        <taxon>Ixodinae</taxon>
        <taxon>Ixodes</taxon>
    </lineage>
</organism>